<gene>
    <name evidence="3" type="ORF">ACJ73_03671</name>
</gene>
<feature type="domain" description="DUF7924" evidence="2">
    <location>
        <begin position="301"/>
        <end position="449"/>
    </location>
</feature>
<comment type="caution">
    <text evidence="3">The sequence shown here is derived from an EMBL/GenBank/DDBJ whole genome shotgun (WGS) entry which is preliminary data.</text>
</comment>
<feature type="compositionally biased region" description="Polar residues" evidence="1">
    <location>
        <begin position="1"/>
        <end position="13"/>
    </location>
</feature>
<dbReference type="EMBL" id="LGTZ01000456">
    <property type="protein sequence ID" value="OJD24959.1"/>
    <property type="molecule type" value="Genomic_DNA"/>
</dbReference>
<dbReference type="AlphaFoldDB" id="A0A1J9R8X5"/>
<evidence type="ECO:0000259" key="2">
    <source>
        <dbReference type="Pfam" id="PF25545"/>
    </source>
</evidence>
<dbReference type="InterPro" id="IPR057684">
    <property type="entry name" value="DUF7924"/>
</dbReference>
<organism evidence="3 4">
    <name type="scientific">Blastomyces percursus</name>
    <dbReference type="NCBI Taxonomy" id="1658174"/>
    <lineage>
        <taxon>Eukaryota</taxon>
        <taxon>Fungi</taxon>
        <taxon>Dikarya</taxon>
        <taxon>Ascomycota</taxon>
        <taxon>Pezizomycotina</taxon>
        <taxon>Eurotiomycetes</taxon>
        <taxon>Eurotiomycetidae</taxon>
        <taxon>Onygenales</taxon>
        <taxon>Ajellomycetaceae</taxon>
        <taxon>Blastomyces</taxon>
    </lineage>
</organism>
<evidence type="ECO:0000313" key="4">
    <source>
        <dbReference type="Proteomes" id="UP000242791"/>
    </source>
</evidence>
<protein>
    <recommendedName>
        <fullName evidence="2">DUF7924 domain-containing protein</fullName>
    </recommendedName>
</protein>
<name>A0A1J9R8X5_9EURO</name>
<accession>A0A1J9R8X5</accession>
<feature type="region of interest" description="Disordered" evidence="1">
    <location>
        <begin position="137"/>
        <end position="201"/>
    </location>
</feature>
<dbReference type="STRING" id="1658174.A0A1J9R8X5"/>
<reference evidence="3 4" key="1">
    <citation type="submission" date="2015-08" db="EMBL/GenBank/DDBJ databases">
        <title>Emmonsia species relationships and genome sequence.</title>
        <authorList>
            <person name="Cuomo C.A."/>
            <person name="Schwartz I.S."/>
            <person name="Kenyon C."/>
            <person name="De Hoog G.S."/>
            <person name="Govender N.P."/>
            <person name="Botha A."/>
            <person name="Moreno L."/>
            <person name="De Vries M."/>
            <person name="Munoz J.F."/>
            <person name="Stielow J.B."/>
        </authorList>
    </citation>
    <scope>NUCLEOTIDE SEQUENCE [LARGE SCALE GENOMIC DNA]</scope>
    <source>
        <strain evidence="3 4">EI222</strain>
    </source>
</reference>
<dbReference type="VEuPathDB" id="FungiDB:ACJ73_03671"/>
<dbReference type="Proteomes" id="UP000242791">
    <property type="component" value="Unassembled WGS sequence"/>
</dbReference>
<feature type="region of interest" description="Disordered" evidence="1">
    <location>
        <begin position="476"/>
        <end position="542"/>
    </location>
</feature>
<evidence type="ECO:0000256" key="1">
    <source>
        <dbReference type="SAM" id="MobiDB-lite"/>
    </source>
</evidence>
<feature type="compositionally biased region" description="Polar residues" evidence="1">
    <location>
        <begin position="183"/>
        <end position="201"/>
    </location>
</feature>
<feature type="compositionally biased region" description="Basic and acidic residues" evidence="1">
    <location>
        <begin position="141"/>
        <end position="153"/>
    </location>
</feature>
<dbReference type="OrthoDB" id="5403634at2759"/>
<proteinExistence type="predicted"/>
<feature type="compositionally biased region" description="Basic residues" evidence="1">
    <location>
        <begin position="156"/>
        <end position="171"/>
    </location>
</feature>
<dbReference type="Pfam" id="PF25545">
    <property type="entry name" value="DUF7924"/>
    <property type="match status" value="1"/>
</dbReference>
<feature type="region of interest" description="Disordered" evidence="1">
    <location>
        <begin position="1"/>
        <end position="57"/>
    </location>
</feature>
<sequence>MSLPLSASMQPSIINDPDTHDDHHMPCLVTPDLSCKRRQPEQGPYTSRHPLKRQKLSQPAPAYWDNLSRIWLTTGALRELDRRNTCLKPPQKHHKPVSRRSGLRPKKCCGLQLAPDPLRDCSPECLKQIKRFSRLGGPELSDLRNYPKPESILKRPMTRSKPSSRSRKRRAGSLSSKSRDTGHTTNTRSSTPYSRNFQQNLTDHGIYTPEYRYPNREKTLWPNNWDEIKERLGNLRPSLSPSRFSEKELEEFREADAYASKEKPVTTTVIPIIEGNISDHKCTGGGYLFGNLAHLTDGTLAQAKPDHFYGARPEQLNRQIRKELSDRIIPSTQDDLPMAPNFFLEAKGPDGSLAVATRQACYDGALGARGMHSLQSYQQDELTYDNNAYTITSTYHGGTLKLYTTHLSEPRGPGCRPEYIMTPLRSFSLTDTYDTFRQGLAAYRNARDWTKEMRDEFIAVANEHLSDAQSQRQTASLAVSQDSDASTMSDETEYQDAQWSFAAPIEGGEEEFQTESRNPKKQRVDSIVSGDRVSDKPTGCPN</sequence>
<feature type="compositionally biased region" description="Polar residues" evidence="1">
    <location>
        <begin position="476"/>
        <end position="489"/>
    </location>
</feature>
<evidence type="ECO:0000313" key="3">
    <source>
        <dbReference type="EMBL" id="OJD24959.1"/>
    </source>
</evidence>
<keyword evidence="4" id="KW-1185">Reference proteome</keyword>